<feature type="region of interest" description="Disordered" evidence="1">
    <location>
        <begin position="138"/>
        <end position="179"/>
    </location>
</feature>
<dbReference type="AlphaFoldDB" id="A0A7R9PX62"/>
<evidence type="ECO:0000313" key="2">
    <source>
        <dbReference type="EMBL" id="CAD7623189.1"/>
    </source>
</evidence>
<dbReference type="EMBL" id="CAJPIZ010001517">
    <property type="protein sequence ID" value="CAG2103619.1"/>
    <property type="molecule type" value="Genomic_DNA"/>
</dbReference>
<keyword evidence="3" id="KW-1185">Reference proteome</keyword>
<evidence type="ECO:0000256" key="1">
    <source>
        <dbReference type="SAM" id="MobiDB-lite"/>
    </source>
</evidence>
<feature type="compositionally biased region" description="Low complexity" evidence="1">
    <location>
        <begin position="107"/>
        <end position="116"/>
    </location>
</feature>
<proteinExistence type="predicted"/>
<protein>
    <submittedName>
        <fullName evidence="2">Uncharacterized protein</fullName>
    </submittedName>
</protein>
<dbReference type="EMBL" id="OC856092">
    <property type="protein sequence ID" value="CAD7623189.1"/>
    <property type="molecule type" value="Genomic_DNA"/>
</dbReference>
<dbReference type="Proteomes" id="UP000759131">
    <property type="component" value="Unassembled WGS sequence"/>
</dbReference>
<reference evidence="2" key="1">
    <citation type="submission" date="2020-11" db="EMBL/GenBank/DDBJ databases">
        <authorList>
            <person name="Tran Van P."/>
        </authorList>
    </citation>
    <scope>NUCLEOTIDE SEQUENCE</scope>
</reference>
<accession>A0A7R9PX62</accession>
<organism evidence="2">
    <name type="scientific">Medioppia subpectinata</name>
    <dbReference type="NCBI Taxonomy" id="1979941"/>
    <lineage>
        <taxon>Eukaryota</taxon>
        <taxon>Metazoa</taxon>
        <taxon>Ecdysozoa</taxon>
        <taxon>Arthropoda</taxon>
        <taxon>Chelicerata</taxon>
        <taxon>Arachnida</taxon>
        <taxon>Acari</taxon>
        <taxon>Acariformes</taxon>
        <taxon>Sarcoptiformes</taxon>
        <taxon>Oribatida</taxon>
        <taxon>Brachypylina</taxon>
        <taxon>Oppioidea</taxon>
        <taxon>Oppiidae</taxon>
        <taxon>Medioppia</taxon>
    </lineage>
</organism>
<dbReference type="OrthoDB" id="10007527at2759"/>
<feature type="region of interest" description="Disordered" evidence="1">
    <location>
        <begin position="105"/>
        <end position="126"/>
    </location>
</feature>
<name>A0A7R9PX62_9ACAR</name>
<feature type="compositionally biased region" description="Polar residues" evidence="1">
    <location>
        <begin position="138"/>
        <end position="153"/>
    </location>
</feature>
<sequence>MVDYIDCVNPKAGDDERLALSDRFVREGLDVQVLTDGQKLPHVWQWLTDAESNCLSLRRQIDKLHRQHEQDLKEVEEYLEQVWKLSNDRLQQLDSENRRLKKQILVNKNNNNNTNNLSESQSQCDELEKQLLRVSDQNGRPLTDSQSSETSDSPVVDYPQQRRRPSVGPTPNGGSDRERRLELELSQRVKELSELSAKYSRRKQRHREMVSRLREYVSKENRELNTLLHSLDVKYRASEEELQKHRKYCRIQEITAINDIQ</sequence>
<gene>
    <name evidence="2" type="ORF">OSB1V03_LOCUS3649</name>
</gene>
<evidence type="ECO:0000313" key="3">
    <source>
        <dbReference type="Proteomes" id="UP000759131"/>
    </source>
</evidence>